<dbReference type="EMBL" id="VOQS01000003">
    <property type="protein sequence ID" value="TXC84400.1"/>
    <property type="molecule type" value="Genomic_DNA"/>
</dbReference>
<evidence type="ECO:0000313" key="4">
    <source>
        <dbReference type="Proteomes" id="UP000321776"/>
    </source>
</evidence>
<dbReference type="RefSeq" id="WP_147236451.1">
    <property type="nucleotide sequence ID" value="NZ_VOQS01000003.1"/>
</dbReference>
<feature type="transmembrane region" description="Helical" evidence="2">
    <location>
        <begin position="585"/>
        <end position="618"/>
    </location>
</feature>
<sequence>MKVDVTNRESWAHHRDDEEAEGTHHAGQQDTARNQPVRPVAKVSTRASRANDKENAATATLPAASRTTGASEPMRDVATEAVVAEDALEAVDQFNQAMQRVYADMSSGKDVTDDILALLKQVDNLMKLLSADRPTVDQQHKIDRLTYVLEHAQPGESVEESGKRAHLDLSRLSHHSSASDYAKYGKLPSTVTRAALFDWARFHNSNVLKNTSIGKLLQRPRLAMLDQLGPGTRTGSLVGTRANSAGSYITKGVLSLLSGLEKASKGQDPTKDFLSAFAAFGQGANELVLGVGTDIGNHLARSRALAKKPGPSAEKPTESKAPAGSEYRNFGKDDPLESELDQQAEAQNREIDEQVADGQQKLRDQALAKVDAAPRDVQQLTLQDTAHDIAPEYYQMQEIGAAVKKRSLELAKDTHENIVKIDEKAQQAIAQLKALGFDNVEAARASGNAAALALVGQIDQLAELKRSAYDVFNKALAESDSMLKQATEAFHELTELRKASPGEAAERLKAWGEKYGKRFAGVQDKWLKQTDTWPEWMKVSKPLRMQLIPTAVNTALGAIPFGIALDDYIKKAKNGTLTEQDKLNFASACINLIAGPVGFIPVIGPFASIVLTIIGAICGGMADQSDQRAAETAEYNLKEQLREQYNKAHPDSGIGEPYDGD</sequence>
<feature type="region of interest" description="Disordered" evidence="1">
    <location>
        <begin position="641"/>
        <end position="661"/>
    </location>
</feature>
<feature type="compositionally biased region" description="Basic and acidic residues" evidence="1">
    <location>
        <begin position="1"/>
        <end position="24"/>
    </location>
</feature>
<feature type="region of interest" description="Disordered" evidence="1">
    <location>
        <begin position="1"/>
        <end position="74"/>
    </location>
</feature>
<dbReference type="AlphaFoldDB" id="A0A5C6VHJ2"/>
<evidence type="ECO:0000313" key="3">
    <source>
        <dbReference type="EMBL" id="TXC84400.1"/>
    </source>
</evidence>
<reference evidence="3 4" key="1">
    <citation type="journal article" date="2018" name="Int. J. Syst. Evol. Microbiol.">
        <title>Paraburkholderia azotifigens sp. nov., a nitrogen-fixing bacterium isolated from paddy soil.</title>
        <authorList>
            <person name="Choi G.M."/>
            <person name="Im W.T."/>
        </authorList>
    </citation>
    <scope>NUCLEOTIDE SEQUENCE [LARGE SCALE GENOMIC DNA]</scope>
    <source>
        <strain evidence="3 4">NF 2-5-3</strain>
    </source>
</reference>
<accession>A0A5C6VHJ2</accession>
<keyword evidence="2" id="KW-0812">Transmembrane</keyword>
<name>A0A5C6VHJ2_9BURK</name>
<keyword evidence="2" id="KW-0472">Membrane</keyword>
<dbReference type="Proteomes" id="UP000321776">
    <property type="component" value="Unassembled WGS sequence"/>
</dbReference>
<organism evidence="3 4">
    <name type="scientific">Paraburkholderia azotifigens</name>
    <dbReference type="NCBI Taxonomy" id="2057004"/>
    <lineage>
        <taxon>Bacteria</taxon>
        <taxon>Pseudomonadati</taxon>
        <taxon>Pseudomonadota</taxon>
        <taxon>Betaproteobacteria</taxon>
        <taxon>Burkholderiales</taxon>
        <taxon>Burkholderiaceae</taxon>
        <taxon>Paraburkholderia</taxon>
    </lineage>
</organism>
<comment type="caution">
    <text evidence="3">The sequence shown here is derived from an EMBL/GenBank/DDBJ whole genome shotgun (WGS) entry which is preliminary data.</text>
</comment>
<gene>
    <name evidence="3" type="ORF">FRZ40_29385</name>
</gene>
<protein>
    <submittedName>
        <fullName evidence="3">Uncharacterized protein</fullName>
    </submittedName>
</protein>
<feature type="region of interest" description="Disordered" evidence="1">
    <location>
        <begin position="302"/>
        <end position="335"/>
    </location>
</feature>
<feature type="compositionally biased region" description="Basic and acidic residues" evidence="1">
    <location>
        <begin position="641"/>
        <end position="650"/>
    </location>
</feature>
<proteinExistence type="predicted"/>
<evidence type="ECO:0000256" key="2">
    <source>
        <dbReference type="SAM" id="Phobius"/>
    </source>
</evidence>
<keyword evidence="2" id="KW-1133">Transmembrane helix</keyword>
<evidence type="ECO:0000256" key="1">
    <source>
        <dbReference type="SAM" id="MobiDB-lite"/>
    </source>
</evidence>